<keyword evidence="4 7" id="KW-1133">Transmembrane helix</keyword>
<evidence type="ECO:0000256" key="3">
    <source>
        <dbReference type="ARBA" id="ARBA00022692"/>
    </source>
</evidence>
<dbReference type="AlphaFoldDB" id="A0A9X1WFZ5"/>
<evidence type="ECO:0000256" key="5">
    <source>
        <dbReference type="ARBA" id="ARBA00023136"/>
    </source>
</evidence>
<dbReference type="Proteomes" id="UP001139207">
    <property type="component" value="Unassembled WGS sequence"/>
</dbReference>
<comment type="subcellular location">
    <subcellularLocation>
        <location evidence="1">Cell membrane</location>
        <topology evidence="1">Multi-pass membrane protein</topology>
    </subcellularLocation>
</comment>
<dbReference type="RefSeq" id="WP_244803203.1">
    <property type="nucleotide sequence ID" value="NZ_JALIEA010000008.1"/>
</dbReference>
<feature type="transmembrane region" description="Helical" evidence="7">
    <location>
        <begin position="830"/>
        <end position="853"/>
    </location>
</feature>
<feature type="transmembrane region" description="Helical" evidence="7">
    <location>
        <begin position="798"/>
        <end position="818"/>
    </location>
</feature>
<reference evidence="10" key="1">
    <citation type="submission" date="2022-04" db="EMBL/GenBank/DDBJ databases">
        <title>Corynebacterium kalidii LD5P10.</title>
        <authorList>
            <person name="Sun J.Q."/>
        </authorList>
    </citation>
    <scope>NUCLEOTIDE SEQUENCE</scope>
    <source>
        <strain evidence="10">LD5P10</strain>
    </source>
</reference>
<feature type="transmembrane region" description="Helical" evidence="7">
    <location>
        <begin position="25"/>
        <end position="45"/>
    </location>
</feature>
<evidence type="ECO:0000256" key="4">
    <source>
        <dbReference type="ARBA" id="ARBA00022989"/>
    </source>
</evidence>
<evidence type="ECO:0000256" key="2">
    <source>
        <dbReference type="ARBA" id="ARBA00022475"/>
    </source>
</evidence>
<protein>
    <submittedName>
        <fullName evidence="10">FtsX-like permease family protein</fullName>
    </submittedName>
</protein>
<feature type="domain" description="MacB-like periplasmic core" evidence="9">
    <location>
        <begin position="506"/>
        <end position="713"/>
    </location>
</feature>
<feature type="transmembrane region" description="Helical" evidence="7">
    <location>
        <begin position="278"/>
        <end position="304"/>
    </location>
</feature>
<comment type="similarity">
    <text evidence="6">Belongs to the ABC-4 integral membrane protein family.</text>
</comment>
<evidence type="ECO:0000256" key="1">
    <source>
        <dbReference type="ARBA" id="ARBA00004651"/>
    </source>
</evidence>
<feature type="transmembrane region" description="Helical" evidence="7">
    <location>
        <begin position="451"/>
        <end position="468"/>
    </location>
</feature>
<proteinExistence type="inferred from homology"/>
<feature type="transmembrane region" description="Helical" evidence="7">
    <location>
        <begin position="325"/>
        <end position="357"/>
    </location>
</feature>
<dbReference type="Pfam" id="PF12704">
    <property type="entry name" value="MacB_PCD"/>
    <property type="match status" value="2"/>
</dbReference>
<name>A0A9X1WFZ5_9CORY</name>
<evidence type="ECO:0000256" key="6">
    <source>
        <dbReference type="ARBA" id="ARBA00038076"/>
    </source>
</evidence>
<evidence type="ECO:0000256" key="7">
    <source>
        <dbReference type="SAM" id="Phobius"/>
    </source>
</evidence>
<dbReference type="InterPro" id="IPR050250">
    <property type="entry name" value="Macrolide_Exporter_MacB"/>
</dbReference>
<comment type="caution">
    <text evidence="10">The sequence shown here is derived from an EMBL/GenBank/DDBJ whole genome shotgun (WGS) entry which is preliminary data.</text>
</comment>
<dbReference type="PANTHER" id="PTHR30572:SF4">
    <property type="entry name" value="ABC TRANSPORTER PERMEASE YTRF"/>
    <property type="match status" value="1"/>
</dbReference>
<dbReference type="PANTHER" id="PTHR30572">
    <property type="entry name" value="MEMBRANE COMPONENT OF TRANSPORTER-RELATED"/>
    <property type="match status" value="1"/>
</dbReference>
<gene>
    <name evidence="10" type="ORF">MUN33_01800</name>
</gene>
<dbReference type="EMBL" id="JALIEA010000008">
    <property type="protein sequence ID" value="MCJ7857453.1"/>
    <property type="molecule type" value="Genomic_DNA"/>
</dbReference>
<sequence>MSAVSSASTMRRVSLRNLAAHKIRLVLTVLAVVLGTAFIAGSLMFTSSLQKTFDTLTESTTKGIDVVVSAPQSGSALPLDLADDLAEVPGVEKVNLSDQTTVVVAVDKDGEDGTPQTLQTGGAPAFVMAWYDPDDAVGPETGIVDGRSPRGPDEVAVNSTAAEEHDLAVGQKLTVVDPSGSHRVEVSGIYDIDIDGGGFLGLMMDESAYVDTFTDGSTGREFSLAATPGTSPDALATQVGDSLAADHPELGDVDVKTGEQVADEQAAQIDQALSFVNYFLIAFGLIALVVGTFIIANTFSMIVAQRMREFALLRSLGVASRQLTVSVVFEAVVVGVIGSLLGVLAGVGLTHAIYAVIGATGAGLPNTGVSVTFGSVLLPLVLGVIVTVVSAWAPARRAGSVRPVEAMRTGDQSSSSPLRGRTIVGVVLFLAGVAAAAAGVLLSGADTGPRATLVGVGALGVVLGTFLLSPALSIPVVRAIGGIIGAPFGQVGRLAATNSGRNPRRTATTAFALTLGVALVACIGMLGASMKASISGFVGDSVQSDYVLSGPSNGSFPVPQSALDAARDTDGVEAAAGYGFLPVTVGGFSGGTGVAEGDPTVSGGLVQVEGDLSLDTPGVIADAEVAADEGWSVGDELPLTVRMPDGPEREIGEVTLQGTYEPNELFGQHMVSWSALEPLASQFGGGASANLFGVFVTGDGSVDADTLRDRLEEATADQIVVQVLTPEEYAGEQAVLIDQMLNVLYALLALAVIVAVLGIINTLALNVIERRQEIGMLRAVGTLRGQVRRMITLEAVQISLYGALVGVVVGLGLGWAFLEVLAGEGLTETAVPWGQVVGMVVASGVVGVVAAAWPAVKASRVKPLEAIAD</sequence>
<keyword evidence="5 7" id="KW-0472">Membrane</keyword>
<dbReference type="GO" id="GO:0005886">
    <property type="term" value="C:plasma membrane"/>
    <property type="evidence" value="ECO:0007669"/>
    <property type="project" value="UniProtKB-SubCell"/>
</dbReference>
<evidence type="ECO:0000313" key="10">
    <source>
        <dbReference type="EMBL" id="MCJ7857453.1"/>
    </source>
</evidence>
<dbReference type="GO" id="GO:0022857">
    <property type="term" value="F:transmembrane transporter activity"/>
    <property type="evidence" value="ECO:0007669"/>
    <property type="project" value="TreeGrafter"/>
</dbReference>
<feature type="domain" description="ABC3 transporter permease C-terminal" evidence="8">
    <location>
        <begin position="746"/>
        <end position="863"/>
    </location>
</feature>
<keyword evidence="2" id="KW-1003">Cell membrane</keyword>
<evidence type="ECO:0000259" key="9">
    <source>
        <dbReference type="Pfam" id="PF12704"/>
    </source>
</evidence>
<feature type="transmembrane region" description="Helical" evidence="7">
    <location>
        <begin position="369"/>
        <end position="393"/>
    </location>
</feature>
<evidence type="ECO:0000259" key="8">
    <source>
        <dbReference type="Pfam" id="PF02687"/>
    </source>
</evidence>
<feature type="transmembrane region" description="Helical" evidence="7">
    <location>
        <begin position="510"/>
        <end position="530"/>
    </location>
</feature>
<evidence type="ECO:0000313" key="11">
    <source>
        <dbReference type="Proteomes" id="UP001139207"/>
    </source>
</evidence>
<feature type="domain" description="MacB-like periplasmic core" evidence="9">
    <location>
        <begin position="26"/>
        <end position="239"/>
    </location>
</feature>
<dbReference type="InterPro" id="IPR003838">
    <property type="entry name" value="ABC3_permease_C"/>
</dbReference>
<accession>A0A9X1WFZ5</accession>
<dbReference type="InterPro" id="IPR025857">
    <property type="entry name" value="MacB_PCD"/>
</dbReference>
<dbReference type="Pfam" id="PF02687">
    <property type="entry name" value="FtsX"/>
    <property type="match status" value="2"/>
</dbReference>
<feature type="transmembrane region" description="Helical" evidence="7">
    <location>
        <begin position="743"/>
        <end position="768"/>
    </location>
</feature>
<feature type="domain" description="ABC3 transporter permease C-terminal" evidence="8">
    <location>
        <begin position="282"/>
        <end position="399"/>
    </location>
</feature>
<organism evidence="10 11">
    <name type="scientific">Corynebacterium kalidii</name>
    <dbReference type="NCBI Taxonomy" id="2931982"/>
    <lineage>
        <taxon>Bacteria</taxon>
        <taxon>Bacillati</taxon>
        <taxon>Actinomycetota</taxon>
        <taxon>Actinomycetes</taxon>
        <taxon>Mycobacteriales</taxon>
        <taxon>Corynebacteriaceae</taxon>
        <taxon>Corynebacterium</taxon>
    </lineage>
</organism>
<feature type="transmembrane region" description="Helical" evidence="7">
    <location>
        <begin position="423"/>
        <end position="445"/>
    </location>
</feature>
<keyword evidence="11" id="KW-1185">Reference proteome</keyword>
<keyword evidence="3 7" id="KW-0812">Transmembrane</keyword>